<dbReference type="GO" id="GO:0006298">
    <property type="term" value="P:mismatch repair"/>
    <property type="evidence" value="ECO:0007669"/>
    <property type="project" value="InterPro"/>
</dbReference>
<dbReference type="InterPro" id="IPR011335">
    <property type="entry name" value="Restrct_endonuc-II-like"/>
</dbReference>
<accession>A0A2S4AH53</accession>
<evidence type="ECO:0000313" key="7">
    <source>
        <dbReference type="EMBL" id="POH80808.1"/>
    </source>
</evidence>
<organism evidence="7 8">
    <name type="scientific">Stutzerimonas stutzeri</name>
    <name type="common">Pseudomonas stutzeri</name>
    <dbReference type="NCBI Taxonomy" id="316"/>
    <lineage>
        <taxon>Bacteria</taxon>
        <taxon>Pseudomonadati</taxon>
        <taxon>Pseudomonadota</taxon>
        <taxon>Gammaproteobacteria</taxon>
        <taxon>Pseudomonadales</taxon>
        <taxon>Pseudomonadaceae</taxon>
        <taxon>Stutzerimonas</taxon>
    </lineage>
</organism>
<dbReference type="OrthoDB" id="9801520at2"/>
<dbReference type="GO" id="GO:0016787">
    <property type="term" value="F:hydrolase activity"/>
    <property type="evidence" value="ECO:0007669"/>
    <property type="project" value="UniProtKB-KW"/>
</dbReference>
<evidence type="ECO:0000256" key="6">
    <source>
        <dbReference type="ARBA" id="ARBA00029466"/>
    </source>
</evidence>
<dbReference type="NCBIfam" id="TIGR00632">
    <property type="entry name" value="vsr"/>
    <property type="match status" value="1"/>
</dbReference>
<dbReference type="Gene3D" id="3.40.960.10">
    <property type="entry name" value="VSR Endonuclease"/>
    <property type="match status" value="1"/>
</dbReference>
<evidence type="ECO:0000256" key="5">
    <source>
        <dbReference type="ARBA" id="ARBA00023204"/>
    </source>
</evidence>
<name>A0A2S4AH53_STUST</name>
<keyword evidence="4" id="KW-0378">Hydrolase</keyword>
<evidence type="ECO:0000256" key="3">
    <source>
        <dbReference type="ARBA" id="ARBA00022763"/>
    </source>
</evidence>
<dbReference type="RefSeq" id="WP_103458110.1">
    <property type="nucleotide sequence ID" value="NZ_JAMOHQ010000025.1"/>
</dbReference>
<dbReference type="SUPFAM" id="SSF52980">
    <property type="entry name" value="Restriction endonuclease-like"/>
    <property type="match status" value="1"/>
</dbReference>
<dbReference type="Proteomes" id="UP000237068">
    <property type="component" value="Unassembled WGS sequence"/>
</dbReference>
<dbReference type="CDD" id="cd00221">
    <property type="entry name" value="Vsr"/>
    <property type="match status" value="1"/>
</dbReference>
<evidence type="ECO:0000313" key="8">
    <source>
        <dbReference type="Proteomes" id="UP000237068"/>
    </source>
</evidence>
<evidence type="ECO:0000256" key="1">
    <source>
        <dbReference type="ARBA" id="ARBA00022722"/>
    </source>
</evidence>
<comment type="caution">
    <text evidence="7">The sequence shown here is derived from an EMBL/GenBank/DDBJ whole genome shotgun (WGS) entry which is preliminary data.</text>
</comment>
<proteinExistence type="inferred from homology"/>
<evidence type="ECO:0000256" key="2">
    <source>
        <dbReference type="ARBA" id="ARBA00022759"/>
    </source>
</evidence>
<dbReference type="InterPro" id="IPR004603">
    <property type="entry name" value="DNA_mismatch_endonuc_vsr"/>
</dbReference>
<keyword evidence="2 7" id="KW-0255">Endonuclease</keyword>
<sequence>MKRVRTKDTAPELALRKLLFAAGLRYRIHYKPKATAMGRSNIDITFPSEKVAVYVDGCFWHGCPYHGTIPKANENWWVEKLNSNRTWDERVTTLLIEAGWEVLRFWTHETPDSMAAIVTERLNTKKNR</sequence>
<keyword evidence="3" id="KW-0227">DNA damage</keyword>
<dbReference type="GO" id="GO:0004519">
    <property type="term" value="F:endonuclease activity"/>
    <property type="evidence" value="ECO:0007669"/>
    <property type="project" value="UniProtKB-KW"/>
</dbReference>
<dbReference type="AlphaFoldDB" id="A0A2S4AH53"/>
<gene>
    <name evidence="7" type="ORF">CXK91_21920</name>
</gene>
<evidence type="ECO:0000256" key="4">
    <source>
        <dbReference type="ARBA" id="ARBA00022801"/>
    </source>
</evidence>
<dbReference type="EMBL" id="PPXG01000012">
    <property type="protein sequence ID" value="POH80808.1"/>
    <property type="molecule type" value="Genomic_DNA"/>
</dbReference>
<dbReference type="Pfam" id="PF03852">
    <property type="entry name" value="Vsr"/>
    <property type="match status" value="1"/>
</dbReference>
<reference evidence="7 8" key="1">
    <citation type="submission" date="2018-01" db="EMBL/GenBank/DDBJ databases">
        <title>Denitrification phenotypes of diverse strains of Pseudomonas stutzeri.</title>
        <authorList>
            <person name="Milligan D.A."/>
            <person name="Bergaust L."/>
            <person name="Bakken L.R."/>
            <person name="Frostegard A."/>
        </authorList>
    </citation>
    <scope>NUCLEOTIDE SEQUENCE [LARGE SCALE GENOMIC DNA]</scope>
    <source>
        <strain evidence="7 8">24a13</strain>
    </source>
</reference>
<protein>
    <submittedName>
        <fullName evidence="7">Very short patch repair endonuclease</fullName>
    </submittedName>
</protein>
<keyword evidence="1" id="KW-0540">Nuclease</keyword>
<keyword evidence="5" id="KW-0234">DNA repair</keyword>
<comment type="similarity">
    <text evidence="6">Belongs to the Vsr family.</text>
</comment>